<feature type="compositionally biased region" description="Polar residues" evidence="4">
    <location>
        <begin position="16"/>
        <end position="52"/>
    </location>
</feature>
<reference evidence="6" key="1">
    <citation type="submission" date="2025-08" db="UniProtKB">
        <authorList>
            <consortium name="RefSeq"/>
        </authorList>
    </citation>
    <scope>IDENTIFICATION</scope>
</reference>
<name>A0A9W3B987_BIOGL</name>
<keyword evidence="5" id="KW-1185">Reference proteome</keyword>
<evidence type="ECO:0000256" key="1">
    <source>
        <dbReference type="ARBA" id="ARBA00004123"/>
    </source>
</evidence>
<organism evidence="5 6">
    <name type="scientific">Biomphalaria glabrata</name>
    <name type="common">Bloodfluke planorb</name>
    <name type="synonym">Freshwater snail</name>
    <dbReference type="NCBI Taxonomy" id="6526"/>
    <lineage>
        <taxon>Eukaryota</taxon>
        <taxon>Metazoa</taxon>
        <taxon>Spiralia</taxon>
        <taxon>Lophotrochozoa</taxon>
        <taxon>Mollusca</taxon>
        <taxon>Gastropoda</taxon>
        <taxon>Heterobranchia</taxon>
        <taxon>Euthyneura</taxon>
        <taxon>Panpulmonata</taxon>
        <taxon>Hygrophila</taxon>
        <taxon>Lymnaeoidea</taxon>
        <taxon>Planorbidae</taxon>
        <taxon>Biomphalaria</taxon>
    </lineage>
</organism>
<feature type="region of interest" description="Disordered" evidence="4">
    <location>
        <begin position="152"/>
        <end position="204"/>
    </location>
</feature>
<dbReference type="GeneID" id="106066038"/>
<sequence length="472" mass="50590">MAASSPTKSSISTLSMTMTPNQQRGATSVSSSALPLQPAGSNTTTSEDVKPSQSLLDDLMKEKFTSVSEGSSNPTAGTSGASTKSLHHGAQDIYAMKLKKLKQVIKDTIFLNGAICDEVMRTDEKLARAKEERRFLLRKLLQFQSANDTILPTLKSEPHTPNARQSKGLLGTLPVDSTMSENAGKHKAVKRKLPGGGASLPQGAASTSLISSNISNSVSTLGISGTGEAKKKNTQSNKESSENLSVRPKKGKGAVKKVIPPLMLDSLGRPIFPMVLGDITLHSIGEIVPDRLSFHSVESIYPVGFCITRVYASLHKLDSKCLYTCKISDNNDGPLFEIAAEDSSDILFKSSNPVDCHSQLINAVNKLRGISITQSEGQGLAFFGLSHPVIQNLIQSCPGARKCARYKWVKFEINKAETNENVAVGTNDPSVSYEAFKAHLQSLGQTCVSLPVQLEQSTNLRSLLTKGNSSLT</sequence>
<dbReference type="Proteomes" id="UP001165740">
    <property type="component" value="Chromosome 9"/>
</dbReference>
<evidence type="ECO:0000313" key="6">
    <source>
        <dbReference type="RefSeq" id="XP_055896021.1"/>
    </source>
</evidence>
<feature type="compositionally biased region" description="Polar residues" evidence="4">
    <location>
        <begin position="65"/>
        <end position="84"/>
    </location>
</feature>
<dbReference type="GO" id="GO:0051726">
    <property type="term" value="P:regulation of cell cycle"/>
    <property type="evidence" value="ECO:0007669"/>
    <property type="project" value="TreeGrafter"/>
</dbReference>
<dbReference type="SMART" id="SM00541">
    <property type="entry name" value="FYRN"/>
    <property type="match status" value="1"/>
</dbReference>
<dbReference type="Gene3D" id="3.30.160.360">
    <property type="match status" value="1"/>
</dbReference>
<dbReference type="RefSeq" id="XP_055896021.1">
    <property type="nucleotide sequence ID" value="XM_056040046.1"/>
</dbReference>
<evidence type="ECO:0000313" key="5">
    <source>
        <dbReference type="Proteomes" id="UP001165740"/>
    </source>
</evidence>
<dbReference type="InterPro" id="IPR040092">
    <property type="entry name" value="TBRG1"/>
</dbReference>
<feature type="compositionally biased region" description="Polar residues" evidence="4">
    <location>
        <begin position="234"/>
        <end position="244"/>
    </location>
</feature>
<dbReference type="PANTHER" id="PTHR22715:SF0">
    <property type="entry name" value="TRANSFORMING GROWTH FACTOR BETA REGULATOR 1"/>
    <property type="match status" value="1"/>
</dbReference>
<feature type="coiled-coil region" evidence="3">
    <location>
        <begin position="119"/>
        <end position="146"/>
    </location>
</feature>
<dbReference type="OrthoDB" id="285793at2759"/>
<dbReference type="SMART" id="SM00542">
    <property type="entry name" value="FYRC"/>
    <property type="match status" value="1"/>
</dbReference>
<feature type="region of interest" description="Disordered" evidence="4">
    <location>
        <begin position="221"/>
        <end position="252"/>
    </location>
</feature>
<dbReference type="PROSITE" id="PS51542">
    <property type="entry name" value="FYRN"/>
    <property type="match status" value="1"/>
</dbReference>
<dbReference type="Pfam" id="PF05965">
    <property type="entry name" value="FYRC"/>
    <property type="match status" value="1"/>
</dbReference>
<dbReference type="PROSITE" id="PS51543">
    <property type="entry name" value="FYRC"/>
    <property type="match status" value="1"/>
</dbReference>
<evidence type="ECO:0000256" key="4">
    <source>
        <dbReference type="SAM" id="MobiDB-lite"/>
    </source>
</evidence>
<proteinExistence type="predicted"/>
<protein>
    <submittedName>
        <fullName evidence="6">Transforming growth factor beta regulator 1-like</fullName>
    </submittedName>
</protein>
<dbReference type="OMA" id="NGPMFEI"/>
<keyword evidence="2" id="KW-0539">Nucleus</keyword>
<evidence type="ECO:0000256" key="2">
    <source>
        <dbReference type="ARBA" id="ARBA00023242"/>
    </source>
</evidence>
<dbReference type="AlphaFoldDB" id="A0A9W3B987"/>
<comment type="subcellular location">
    <subcellularLocation>
        <location evidence="1">Nucleus</location>
    </subcellularLocation>
</comment>
<feature type="compositionally biased region" description="Low complexity" evidence="4">
    <location>
        <begin position="1"/>
        <end position="15"/>
    </location>
</feature>
<keyword evidence="3" id="KW-0175">Coiled coil</keyword>
<accession>A0A9W3B987</accession>
<dbReference type="GO" id="GO:0005634">
    <property type="term" value="C:nucleus"/>
    <property type="evidence" value="ECO:0007669"/>
    <property type="project" value="UniProtKB-SubCell"/>
</dbReference>
<feature type="region of interest" description="Disordered" evidence="4">
    <location>
        <begin position="1"/>
        <end position="52"/>
    </location>
</feature>
<feature type="region of interest" description="Disordered" evidence="4">
    <location>
        <begin position="64"/>
        <end position="84"/>
    </location>
</feature>
<gene>
    <name evidence="6" type="primary">LOC106066038</name>
</gene>
<dbReference type="PANTHER" id="PTHR22715">
    <property type="entry name" value="TRANSFORMING GROWTH FACTOR BETA REGULATED GENE 1"/>
    <property type="match status" value="1"/>
</dbReference>
<evidence type="ECO:0000256" key="3">
    <source>
        <dbReference type="SAM" id="Coils"/>
    </source>
</evidence>
<dbReference type="InterPro" id="IPR003888">
    <property type="entry name" value="FYrich_N"/>
</dbReference>
<dbReference type="InterPro" id="IPR003889">
    <property type="entry name" value="FYrich_C"/>
</dbReference>
<dbReference type="Pfam" id="PF05964">
    <property type="entry name" value="FYRN"/>
    <property type="match status" value="1"/>
</dbReference>